<organism evidence="2 3">
    <name type="scientific">Streptomyces blastmyceticus</name>
    <dbReference type="NCBI Taxonomy" id="68180"/>
    <lineage>
        <taxon>Bacteria</taxon>
        <taxon>Bacillati</taxon>
        <taxon>Actinomycetota</taxon>
        <taxon>Actinomycetes</taxon>
        <taxon>Kitasatosporales</taxon>
        <taxon>Streptomycetaceae</taxon>
        <taxon>Streptomyces</taxon>
    </lineage>
</organism>
<dbReference type="EMBL" id="BAAABW010000026">
    <property type="protein sequence ID" value="GAA0368298.1"/>
    <property type="molecule type" value="Genomic_DNA"/>
</dbReference>
<keyword evidence="3" id="KW-1185">Reference proteome</keyword>
<keyword evidence="1" id="KW-0732">Signal</keyword>
<evidence type="ECO:0000313" key="2">
    <source>
        <dbReference type="EMBL" id="GAA0368298.1"/>
    </source>
</evidence>
<reference evidence="2 3" key="1">
    <citation type="journal article" date="2019" name="Int. J. Syst. Evol. Microbiol.">
        <title>The Global Catalogue of Microorganisms (GCM) 10K type strain sequencing project: providing services to taxonomists for standard genome sequencing and annotation.</title>
        <authorList>
            <consortium name="The Broad Institute Genomics Platform"/>
            <consortium name="The Broad Institute Genome Sequencing Center for Infectious Disease"/>
            <person name="Wu L."/>
            <person name="Ma J."/>
        </authorList>
    </citation>
    <scope>NUCLEOTIDE SEQUENCE [LARGE SCALE GENOMIC DNA]</scope>
    <source>
        <strain evidence="2 3">JCM 4565</strain>
    </source>
</reference>
<name>A0ABN0XMU0_9ACTN</name>
<gene>
    <name evidence="2" type="ORF">GCM10010319_52790</name>
</gene>
<feature type="signal peptide" evidence="1">
    <location>
        <begin position="1"/>
        <end position="26"/>
    </location>
</feature>
<dbReference type="RefSeq" id="WP_301891426.1">
    <property type="nucleotide sequence ID" value="NZ_BAAABW010000026.1"/>
</dbReference>
<comment type="caution">
    <text evidence="2">The sequence shown here is derived from an EMBL/GenBank/DDBJ whole genome shotgun (WGS) entry which is preliminary data.</text>
</comment>
<dbReference type="Proteomes" id="UP001500063">
    <property type="component" value="Unassembled WGS sequence"/>
</dbReference>
<accession>A0ABN0XMU0</accession>
<evidence type="ECO:0008006" key="4">
    <source>
        <dbReference type="Google" id="ProtNLM"/>
    </source>
</evidence>
<feature type="chain" id="PRO_5045115047" description="Secreted protein" evidence="1">
    <location>
        <begin position="27"/>
        <end position="121"/>
    </location>
</feature>
<evidence type="ECO:0000256" key="1">
    <source>
        <dbReference type="SAM" id="SignalP"/>
    </source>
</evidence>
<protein>
    <recommendedName>
        <fullName evidence="4">Secreted protein</fullName>
    </recommendedName>
</protein>
<evidence type="ECO:0000313" key="3">
    <source>
        <dbReference type="Proteomes" id="UP001500063"/>
    </source>
</evidence>
<sequence>MRIRRALGAVAPVLLLVAALCPDASAANGALTVEYDRCSPGTGAAGTVCLHETVRRRTENPPADKCVELLSGGHTTVQQITNGTNSRAVYYSDNRCTRRLGSLAPRAAVGNVAARSVKFTR</sequence>
<proteinExistence type="predicted"/>